<organism evidence="1 2">
    <name type="scientific">Clostridium folliculivorans</name>
    <dbReference type="NCBI Taxonomy" id="2886038"/>
    <lineage>
        <taxon>Bacteria</taxon>
        <taxon>Bacillati</taxon>
        <taxon>Bacillota</taxon>
        <taxon>Clostridia</taxon>
        <taxon>Eubacteriales</taxon>
        <taxon>Clostridiaceae</taxon>
        <taxon>Clostridium</taxon>
    </lineage>
</organism>
<dbReference type="Gene3D" id="3.90.1150.60">
    <property type="entry name" value="Methioning gamme-lyase, C-terminal domain"/>
    <property type="match status" value="1"/>
</dbReference>
<evidence type="ECO:0000313" key="1">
    <source>
        <dbReference type="EMBL" id="GKU24717.1"/>
    </source>
</evidence>
<dbReference type="SUPFAM" id="SSF53383">
    <property type="entry name" value="PLP-dependent transferases"/>
    <property type="match status" value="1"/>
</dbReference>
<gene>
    <name evidence="1" type="ORF">CFOLD11_15430</name>
</gene>
<dbReference type="InterPro" id="IPR015424">
    <property type="entry name" value="PyrdxlP-dep_Trfase"/>
</dbReference>
<dbReference type="EMBL" id="BQXY01000002">
    <property type="protein sequence ID" value="GKU24717.1"/>
    <property type="molecule type" value="Genomic_DNA"/>
</dbReference>
<dbReference type="Proteomes" id="UP001057868">
    <property type="component" value="Unassembled WGS sequence"/>
</dbReference>
<dbReference type="AlphaFoldDB" id="A0A9W5Y1D8"/>
<evidence type="ECO:0008006" key="3">
    <source>
        <dbReference type="Google" id="ProtNLM"/>
    </source>
</evidence>
<dbReference type="InterPro" id="IPR015421">
    <property type="entry name" value="PyrdxlP-dep_Trfase_major"/>
</dbReference>
<protein>
    <recommendedName>
        <fullName evidence="3">Methionine gamma-lyase</fullName>
    </recommendedName>
</protein>
<keyword evidence="2" id="KW-1185">Reference proteome</keyword>
<dbReference type="Pfam" id="PF06838">
    <property type="entry name" value="Met_gamma_lyase"/>
    <property type="match status" value="1"/>
</dbReference>
<dbReference type="InterPro" id="IPR009651">
    <property type="entry name" value="Met_g_lyase_put"/>
</dbReference>
<sequence length="426" mass="46959">MLDITKDFLRKSYNINENTFALYEKAIEDVQEQFDMYDKIREFNQLKVLNALQEERISDTHFTNSSGYGYGDVGRDALDKVYARIFNTESALVRPHFVNGTHAIGAALFGNLRPNDTLFTVSGKPYDTLHNIIGISGNENIGSLKEYGVNYKQADLTSKGKFDFDLIEKELKEDKSIKVVHMQRSTGYGWRNSFSVAELGEAIKLVKSIREDVIVFVDNCYGEFIDTIEPTDVGADLIAGSLIKNIGGGIAPTGGYIAGKSAYVEQAAFRLTIPGIGGECGSTFGVMRQLFQGLFLAPHVAIEAVKGAVFCARIMELADFEVLPKFDEKRSDIIQAIKFNNPEKLINFCKGIQKGSPVDSFVECEPWDMPGYNDQVIMAAGAFIQGSSIELSADAPIREPYIAYLQGGLTFDHAKIGILIALSNIG</sequence>
<comment type="caution">
    <text evidence="1">The sequence shown here is derived from an EMBL/GenBank/DDBJ whole genome shotgun (WGS) entry which is preliminary data.</text>
</comment>
<dbReference type="RefSeq" id="WP_261851724.1">
    <property type="nucleotide sequence ID" value="NZ_BQXY01000002.1"/>
</dbReference>
<evidence type="ECO:0000313" key="2">
    <source>
        <dbReference type="Proteomes" id="UP001057868"/>
    </source>
</evidence>
<dbReference type="Gene3D" id="3.40.640.10">
    <property type="entry name" value="Type I PLP-dependent aspartate aminotransferase-like (Major domain)"/>
    <property type="match status" value="1"/>
</dbReference>
<proteinExistence type="predicted"/>
<reference evidence="1" key="1">
    <citation type="journal article" date="2023" name="Int. J. Syst. Evol. Microbiol.">
        <title>&lt;i&gt;Clostridium folliculivorans&lt;/i&gt; sp. nov., isolated from soil samples of an organic paddy in Japan.</title>
        <authorList>
            <person name="Tazawa J."/>
            <person name="Kobayashi H."/>
            <person name="Tanizawa Y."/>
            <person name="Uchino A."/>
            <person name="Tanaka F."/>
            <person name="Urashima Y."/>
            <person name="Miura S."/>
            <person name="Sakamoto M."/>
            <person name="Ohkuma M."/>
            <person name="Tohno M."/>
        </authorList>
    </citation>
    <scope>NUCLEOTIDE SEQUENCE</scope>
    <source>
        <strain evidence="1">D1-1</strain>
    </source>
</reference>
<dbReference type="PANTHER" id="PTHR46658:SF1">
    <property type="entry name" value="CYS OR MET METABOLISM PYRIDOXAL-PHOSPHATE-DEPENDENT ENZYME"/>
    <property type="match status" value="1"/>
</dbReference>
<name>A0A9W5Y1D8_9CLOT</name>
<accession>A0A9W5Y1D8</accession>
<dbReference type="PANTHER" id="PTHR46658">
    <property type="entry name" value="CYS OR MET METABOLISM PYRIDOXAL-PHOSPHATE-DEPENDENT ENZYME"/>
    <property type="match status" value="1"/>
</dbReference>